<dbReference type="PANTHER" id="PTHR43046">
    <property type="entry name" value="GDP-MANNOSE MANNOSYL HYDROLASE"/>
    <property type="match status" value="1"/>
</dbReference>
<dbReference type="EMBL" id="PCWQ01000015">
    <property type="protein sequence ID" value="PIR06265.1"/>
    <property type="molecule type" value="Genomic_DNA"/>
</dbReference>
<dbReference type="Proteomes" id="UP000230564">
    <property type="component" value="Unassembled WGS sequence"/>
</dbReference>
<name>A0A2H0NDN3_9BACT</name>
<dbReference type="InterPro" id="IPR015797">
    <property type="entry name" value="NUDIX_hydrolase-like_dom_sf"/>
</dbReference>
<evidence type="ECO:0000256" key="2">
    <source>
        <dbReference type="ARBA" id="ARBA00022801"/>
    </source>
</evidence>
<evidence type="ECO:0000256" key="1">
    <source>
        <dbReference type="ARBA" id="ARBA00001946"/>
    </source>
</evidence>
<evidence type="ECO:0000259" key="3">
    <source>
        <dbReference type="PROSITE" id="PS51462"/>
    </source>
</evidence>
<gene>
    <name evidence="4" type="ORF">COV55_04480</name>
</gene>
<dbReference type="Gene3D" id="3.90.79.10">
    <property type="entry name" value="Nucleoside Triphosphate Pyrophosphohydrolase"/>
    <property type="match status" value="1"/>
</dbReference>
<reference evidence="4 5" key="1">
    <citation type="submission" date="2017-09" db="EMBL/GenBank/DDBJ databases">
        <title>Depth-based differentiation of microbial function through sediment-hosted aquifers and enrichment of novel symbionts in the deep terrestrial subsurface.</title>
        <authorList>
            <person name="Probst A.J."/>
            <person name="Ladd B."/>
            <person name="Jarett J.K."/>
            <person name="Geller-Mcgrath D.E."/>
            <person name="Sieber C.M."/>
            <person name="Emerson J.B."/>
            <person name="Anantharaman K."/>
            <person name="Thomas B.C."/>
            <person name="Malmstrom R."/>
            <person name="Stieglmeier M."/>
            <person name="Klingl A."/>
            <person name="Woyke T."/>
            <person name="Ryan C.M."/>
            <person name="Banfield J.F."/>
        </authorList>
    </citation>
    <scope>NUCLEOTIDE SEQUENCE [LARGE SCALE GENOMIC DNA]</scope>
    <source>
        <strain evidence="4">CG11_big_fil_rev_8_21_14_0_20_36_20</strain>
    </source>
</reference>
<feature type="domain" description="Nudix hydrolase" evidence="3">
    <location>
        <begin position="2"/>
        <end position="144"/>
    </location>
</feature>
<dbReference type="Pfam" id="PF00293">
    <property type="entry name" value="NUDIX"/>
    <property type="match status" value="1"/>
</dbReference>
<dbReference type="GO" id="GO:0016787">
    <property type="term" value="F:hydrolase activity"/>
    <property type="evidence" value="ECO:0007669"/>
    <property type="project" value="UniProtKB-KW"/>
</dbReference>
<proteinExistence type="predicted"/>
<dbReference type="InterPro" id="IPR020084">
    <property type="entry name" value="NUDIX_hydrolase_CS"/>
</dbReference>
<dbReference type="SUPFAM" id="SSF55811">
    <property type="entry name" value="Nudix"/>
    <property type="match status" value="1"/>
</dbReference>
<accession>A0A2H0NDN3</accession>
<dbReference type="PROSITE" id="PS00893">
    <property type="entry name" value="NUDIX_BOX"/>
    <property type="match status" value="1"/>
</dbReference>
<comment type="caution">
    <text evidence="4">The sequence shown here is derived from an EMBL/GenBank/DDBJ whole genome shotgun (WGS) entry which is preliminary data.</text>
</comment>
<dbReference type="AlphaFoldDB" id="A0A2H0NDN3"/>
<sequence>MIMKPGAKIFIKNKKLNKYLFFLRDNKFDIVNPNMWSTLGGGIEINESPEEALKREIKEESNIKIYNIQLIGEQKSTNIIRDKNKKIIKNKQFIFLADTDNKLNELTLNEGQKLGYFTLKKIKSMPNVAPAVIEAIDIYKKFLV</sequence>
<dbReference type="InterPro" id="IPR000086">
    <property type="entry name" value="NUDIX_hydrolase_dom"/>
</dbReference>
<evidence type="ECO:0000313" key="5">
    <source>
        <dbReference type="Proteomes" id="UP000230564"/>
    </source>
</evidence>
<dbReference type="PANTHER" id="PTHR43046:SF14">
    <property type="entry name" value="MUTT_NUDIX FAMILY PROTEIN"/>
    <property type="match status" value="1"/>
</dbReference>
<organism evidence="4 5">
    <name type="scientific">Candidatus Komeilibacteria bacterium CG11_big_fil_rev_8_21_14_0_20_36_20</name>
    <dbReference type="NCBI Taxonomy" id="1974477"/>
    <lineage>
        <taxon>Bacteria</taxon>
        <taxon>Candidatus Komeiliibacteriota</taxon>
    </lineage>
</organism>
<protein>
    <recommendedName>
        <fullName evidence="3">Nudix hydrolase domain-containing protein</fullName>
    </recommendedName>
</protein>
<keyword evidence="2" id="KW-0378">Hydrolase</keyword>
<comment type="cofactor">
    <cofactor evidence="1">
        <name>Mg(2+)</name>
        <dbReference type="ChEBI" id="CHEBI:18420"/>
    </cofactor>
</comment>
<dbReference type="PROSITE" id="PS51462">
    <property type="entry name" value="NUDIX"/>
    <property type="match status" value="1"/>
</dbReference>
<evidence type="ECO:0000313" key="4">
    <source>
        <dbReference type="EMBL" id="PIR06265.1"/>
    </source>
</evidence>